<keyword evidence="1" id="KW-0472">Membrane</keyword>
<dbReference type="Proteomes" id="UP000221165">
    <property type="component" value="Unassembled WGS sequence"/>
</dbReference>
<keyword evidence="1" id="KW-0812">Transmembrane</keyword>
<dbReference type="EMBL" id="MIGC01001281">
    <property type="protein sequence ID" value="PHJ23132.1"/>
    <property type="molecule type" value="Genomic_DNA"/>
</dbReference>
<reference evidence="2 3" key="1">
    <citation type="journal article" date="2017" name="Int. J. Parasitol.">
        <title>The genome of the protozoan parasite Cystoisospora suis and a reverse vaccinology approach to identify vaccine candidates.</title>
        <authorList>
            <person name="Palmieri N."/>
            <person name="Shrestha A."/>
            <person name="Ruttkowski B."/>
            <person name="Beck T."/>
            <person name="Vogl C."/>
            <person name="Tomley F."/>
            <person name="Blake D.P."/>
            <person name="Joachim A."/>
        </authorList>
    </citation>
    <scope>NUCLEOTIDE SEQUENCE [LARGE SCALE GENOMIC DNA]</scope>
    <source>
        <strain evidence="2 3">Wien I</strain>
    </source>
</reference>
<dbReference type="GeneID" id="94426425"/>
<dbReference type="VEuPathDB" id="ToxoDB:CSUI_003016"/>
<organism evidence="2 3">
    <name type="scientific">Cystoisospora suis</name>
    <dbReference type="NCBI Taxonomy" id="483139"/>
    <lineage>
        <taxon>Eukaryota</taxon>
        <taxon>Sar</taxon>
        <taxon>Alveolata</taxon>
        <taxon>Apicomplexa</taxon>
        <taxon>Conoidasida</taxon>
        <taxon>Coccidia</taxon>
        <taxon>Eucoccidiorida</taxon>
        <taxon>Eimeriorina</taxon>
        <taxon>Sarcocystidae</taxon>
        <taxon>Cystoisospora</taxon>
    </lineage>
</organism>
<protein>
    <recommendedName>
        <fullName evidence="4">Transmembrane protein</fullName>
    </recommendedName>
</protein>
<evidence type="ECO:0000313" key="3">
    <source>
        <dbReference type="Proteomes" id="UP000221165"/>
    </source>
</evidence>
<comment type="caution">
    <text evidence="2">The sequence shown here is derived from an EMBL/GenBank/DDBJ whole genome shotgun (WGS) entry which is preliminary data.</text>
</comment>
<dbReference type="AlphaFoldDB" id="A0A2C6L6L9"/>
<proteinExistence type="predicted"/>
<keyword evidence="1" id="KW-1133">Transmembrane helix</keyword>
<feature type="transmembrane region" description="Helical" evidence="1">
    <location>
        <begin position="65"/>
        <end position="83"/>
    </location>
</feature>
<evidence type="ECO:0000313" key="2">
    <source>
        <dbReference type="EMBL" id="PHJ23132.1"/>
    </source>
</evidence>
<dbReference type="RefSeq" id="XP_067924809.1">
    <property type="nucleotide sequence ID" value="XM_068063214.1"/>
</dbReference>
<evidence type="ECO:0000256" key="1">
    <source>
        <dbReference type="SAM" id="Phobius"/>
    </source>
</evidence>
<sequence length="96" mass="11723">MKNLREVEKIHKLTSRKRDRNSAIHRSVCVYKFSLYGRVREGEREFISDRENCFKDEEARVGLQIRVSLFFFFLPFFLGRFVLFKERKIEKKRCVN</sequence>
<keyword evidence="3" id="KW-1185">Reference proteome</keyword>
<gene>
    <name evidence="2" type="ORF">CSUI_003016</name>
</gene>
<accession>A0A2C6L6L9</accession>
<name>A0A2C6L6L9_9APIC</name>
<evidence type="ECO:0008006" key="4">
    <source>
        <dbReference type="Google" id="ProtNLM"/>
    </source>
</evidence>